<comment type="function">
    <text evidence="7 8">One of the proteins that surrounds the polypeptide exit tunnel on the outside of the subunit.</text>
</comment>
<dbReference type="OrthoDB" id="9807419at2"/>
<comment type="subunit">
    <text evidence="8">Part of the 50S ribosomal subunit.</text>
</comment>
<dbReference type="GO" id="GO:0005840">
    <property type="term" value="C:ribosome"/>
    <property type="evidence" value="ECO:0007669"/>
    <property type="project" value="UniProtKB-KW"/>
</dbReference>
<dbReference type="GO" id="GO:0003735">
    <property type="term" value="F:structural constituent of ribosome"/>
    <property type="evidence" value="ECO:0007669"/>
    <property type="project" value="InterPro"/>
</dbReference>
<keyword evidence="12" id="KW-1185">Reference proteome</keyword>
<dbReference type="PROSITE" id="PS01108">
    <property type="entry name" value="RIBOSOMAL_L24"/>
    <property type="match status" value="1"/>
</dbReference>
<dbReference type="HAMAP" id="MF_01326_B">
    <property type="entry name" value="Ribosomal_uL24_B"/>
    <property type="match status" value="1"/>
</dbReference>
<dbReference type="GO" id="GO:1990904">
    <property type="term" value="C:ribonucleoprotein complex"/>
    <property type="evidence" value="ECO:0007669"/>
    <property type="project" value="UniProtKB-KW"/>
</dbReference>
<evidence type="ECO:0000256" key="3">
    <source>
        <dbReference type="ARBA" id="ARBA00022884"/>
    </source>
</evidence>
<dbReference type="Proteomes" id="UP000031197">
    <property type="component" value="Unassembled WGS sequence"/>
</dbReference>
<dbReference type="SMART" id="SM00739">
    <property type="entry name" value="KOW"/>
    <property type="match status" value="1"/>
</dbReference>
<evidence type="ECO:0000256" key="4">
    <source>
        <dbReference type="ARBA" id="ARBA00022980"/>
    </source>
</evidence>
<dbReference type="Pfam" id="PF17136">
    <property type="entry name" value="ribosomal_L24"/>
    <property type="match status" value="1"/>
</dbReference>
<dbReference type="InterPro" id="IPR057264">
    <property type="entry name" value="Ribosomal_uL24_C"/>
</dbReference>
<accession>A0A0B3Z944</accession>
<proteinExistence type="inferred from homology"/>
<name>A0A0B3Z944_9ALTE</name>
<dbReference type="InterPro" id="IPR041988">
    <property type="entry name" value="Ribosomal_uL24_KOW"/>
</dbReference>
<dbReference type="RefSeq" id="WP_014950912.1">
    <property type="nucleotide sequence ID" value="NZ_JWLW01000010.1"/>
</dbReference>
<dbReference type="NCBIfam" id="TIGR01079">
    <property type="entry name" value="rplX_bact"/>
    <property type="match status" value="1"/>
</dbReference>
<dbReference type="PANTHER" id="PTHR12903">
    <property type="entry name" value="MITOCHONDRIAL RIBOSOMAL PROTEIN L24"/>
    <property type="match status" value="1"/>
</dbReference>
<evidence type="ECO:0000313" key="11">
    <source>
        <dbReference type="EMBL" id="KHT54971.1"/>
    </source>
</evidence>
<keyword evidence="4 8" id="KW-0689">Ribosomal protein</keyword>
<evidence type="ECO:0000259" key="10">
    <source>
        <dbReference type="SMART" id="SM00739"/>
    </source>
</evidence>
<comment type="caution">
    <text evidence="11">The sequence shown here is derived from an EMBL/GenBank/DDBJ whole genome shotgun (WGS) entry which is preliminary data.</text>
</comment>
<dbReference type="AlphaFoldDB" id="A0A0B3Z944"/>
<keyword evidence="2 8" id="KW-0699">rRNA-binding</keyword>
<evidence type="ECO:0000256" key="7">
    <source>
        <dbReference type="ARBA" id="ARBA00058688"/>
    </source>
</evidence>
<dbReference type="Pfam" id="PF00467">
    <property type="entry name" value="KOW"/>
    <property type="match status" value="1"/>
</dbReference>
<evidence type="ECO:0000256" key="6">
    <source>
        <dbReference type="ARBA" id="ARBA00035206"/>
    </source>
</evidence>
<evidence type="ECO:0000256" key="1">
    <source>
        <dbReference type="ARBA" id="ARBA00010618"/>
    </source>
</evidence>
<dbReference type="GO" id="GO:0006412">
    <property type="term" value="P:translation"/>
    <property type="evidence" value="ECO:0007669"/>
    <property type="project" value="UniProtKB-UniRule"/>
</dbReference>
<gene>
    <name evidence="8 11" type="primary">rplX</name>
    <name evidence="11" type="ORF">RJ41_05135</name>
</gene>
<reference evidence="11 12" key="1">
    <citation type="submission" date="2014-12" db="EMBL/GenBank/DDBJ databases">
        <title>Genome sequencing of Alteromonas marina AD001.</title>
        <authorList>
            <person name="Adrian T.G.S."/>
            <person name="Chan K.G."/>
        </authorList>
    </citation>
    <scope>NUCLEOTIDE SEQUENCE [LARGE SCALE GENOMIC DNA]</scope>
    <source>
        <strain evidence="11 12">AD001</strain>
    </source>
</reference>
<keyword evidence="5 8" id="KW-0687">Ribonucleoprotein</keyword>
<dbReference type="FunFam" id="2.30.30.30:FF:000004">
    <property type="entry name" value="50S ribosomal protein L24"/>
    <property type="match status" value="1"/>
</dbReference>
<dbReference type="InterPro" id="IPR008991">
    <property type="entry name" value="Translation_prot_SH3-like_sf"/>
</dbReference>
<comment type="similarity">
    <text evidence="1 8 9">Belongs to the universal ribosomal protein uL24 family.</text>
</comment>
<evidence type="ECO:0000256" key="8">
    <source>
        <dbReference type="HAMAP-Rule" id="MF_01326"/>
    </source>
</evidence>
<dbReference type="GeneID" id="56268623"/>
<organism evidence="11 12">
    <name type="scientific">Alteromonas marina</name>
    <dbReference type="NCBI Taxonomy" id="203795"/>
    <lineage>
        <taxon>Bacteria</taxon>
        <taxon>Pseudomonadati</taxon>
        <taxon>Pseudomonadota</taxon>
        <taxon>Gammaproteobacteria</taxon>
        <taxon>Alteromonadales</taxon>
        <taxon>Alteromonadaceae</taxon>
        <taxon>Alteromonas/Salinimonas group</taxon>
        <taxon>Alteromonas</taxon>
    </lineage>
</organism>
<feature type="domain" description="KOW" evidence="10">
    <location>
        <begin position="4"/>
        <end position="31"/>
    </location>
</feature>
<dbReference type="Gene3D" id="2.30.30.30">
    <property type="match status" value="1"/>
</dbReference>
<dbReference type="SUPFAM" id="SSF50104">
    <property type="entry name" value="Translation proteins SH3-like domain"/>
    <property type="match status" value="1"/>
</dbReference>
<comment type="function">
    <text evidence="8">One of two assembly initiator proteins, it binds directly to the 5'-end of the 23S rRNA, where it nucleates assembly of the 50S subunit.</text>
</comment>
<protein>
    <recommendedName>
        <fullName evidence="6 8">Large ribosomal subunit protein uL24</fullName>
    </recommendedName>
</protein>
<keyword evidence="3 8" id="KW-0694">RNA-binding</keyword>
<evidence type="ECO:0000256" key="5">
    <source>
        <dbReference type="ARBA" id="ARBA00023274"/>
    </source>
</evidence>
<dbReference type="CDD" id="cd06089">
    <property type="entry name" value="KOW_RPL26"/>
    <property type="match status" value="1"/>
</dbReference>
<dbReference type="EMBL" id="JWLW01000010">
    <property type="protein sequence ID" value="KHT54971.1"/>
    <property type="molecule type" value="Genomic_DNA"/>
</dbReference>
<dbReference type="InterPro" id="IPR005825">
    <property type="entry name" value="Ribosomal_uL24_CS"/>
</dbReference>
<evidence type="ECO:0000256" key="9">
    <source>
        <dbReference type="RuleBase" id="RU003477"/>
    </source>
</evidence>
<sequence length="104" mass="11330">MANKIRRDDEVVVLAGKDKGKQGKVLKVLIADNRVIVEGVNLVKKHTKPNPQLGVAGGIVEKEASIHVSNVAIVNPATGKADRVGFRFEDEKKVRFFKSNGELV</sequence>
<dbReference type="InterPro" id="IPR014722">
    <property type="entry name" value="Rib_uL2_dom2"/>
</dbReference>
<evidence type="ECO:0000313" key="12">
    <source>
        <dbReference type="Proteomes" id="UP000031197"/>
    </source>
</evidence>
<dbReference type="InterPro" id="IPR003256">
    <property type="entry name" value="Ribosomal_uL24"/>
</dbReference>
<evidence type="ECO:0000256" key="2">
    <source>
        <dbReference type="ARBA" id="ARBA00022730"/>
    </source>
</evidence>
<dbReference type="GO" id="GO:0019843">
    <property type="term" value="F:rRNA binding"/>
    <property type="evidence" value="ECO:0007669"/>
    <property type="project" value="UniProtKB-UniRule"/>
</dbReference>
<dbReference type="InterPro" id="IPR005824">
    <property type="entry name" value="KOW"/>
</dbReference>